<accession>A0ABD6CGE1</accession>
<keyword evidence="8 11" id="KW-1133">Transmembrane helix</keyword>
<keyword evidence="2" id="KW-0813">Transport</keyword>
<evidence type="ECO:0000256" key="2">
    <source>
        <dbReference type="ARBA" id="ARBA00022448"/>
    </source>
</evidence>
<comment type="caution">
    <text evidence="12">The sequence shown here is derived from an EMBL/GenBank/DDBJ whole genome shotgun (WGS) entry which is preliminary data.</text>
</comment>
<protein>
    <submittedName>
        <fullName evidence="12">Cytochrome ubiquinol oxidase subunit I</fullName>
    </submittedName>
</protein>
<sequence>MLDPVTASRLQFAVTTIVHIIFPVMSMGLAPFLIYFTWKDIRSGEPIYEQLRRFWTKIFAISFVVGTVTGIVLEFEFGTNFAVFSTAAGELFGGPLAFEGMMAFMLEATFLGIFVFGRERVGNALYMISAVAVGIGTWLSAVWILIANSWMQTPRGYELVTQNGQQVVRLTEPMAAYLNPRFLWMFVHMQNAAVESVALVMAGLGAYFVFRHYVWGYPIEQVDFWERTLKIALVVLLITAPLQVVQGDLYARHVYETQPQKFAAMEAIWETDSYVPEYLIAFPTSVEDLLDPRAKDIFGIGIPGGASWLASGGNPEATIRGLEEFEGPQPPVALVFWSFRIMVALGFWFILLAVWGGYRWWRGELLEDDLLHKALMASTPLGILAVHLGWIVTEVGRQPWIIQGVMKTSEGVSTTLSSAEATASLAGFAFVYSLLLVLYVYVIVRIVRDGPPAVSDLTHADRQEPSPSEVGVDD</sequence>
<keyword evidence="3" id="KW-1003">Cell membrane</keyword>
<keyword evidence="7" id="KW-0249">Electron transport</keyword>
<keyword evidence="6" id="KW-0479">Metal-binding</keyword>
<evidence type="ECO:0000256" key="7">
    <source>
        <dbReference type="ARBA" id="ARBA00022982"/>
    </source>
</evidence>
<organism evidence="12 13">
    <name type="scientific">Halorientalis brevis</name>
    <dbReference type="NCBI Taxonomy" id="1126241"/>
    <lineage>
        <taxon>Archaea</taxon>
        <taxon>Methanobacteriati</taxon>
        <taxon>Methanobacteriota</taxon>
        <taxon>Stenosarchaea group</taxon>
        <taxon>Halobacteria</taxon>
        <taxon>Halobacteriales</taxon>
        <taxon>Haloarculaceae</taxon>
        <taxon>Halorientalis</taxon>
    </lineage>
</organism>
<dbReference type="PANTHER" id="PTHR30365:SF14">
    <property type="entry name" value="CYTOCHROME BD MENAQUINOL OXIDASE SUBUNIT I-RELATED"/>
    <property type="match status" value="1"/>
</dbReference>
<keyword evidence="4" id="KW-0349">Heme</keyword>
<feature type="transmembrane region" description="Helical" evidence="11">
    <location>
        <begin position="58"/>
        <end position="77"/>
    </location>
</feature>
<evidence type="ECO:0000256" key="11">
    <source>
        <dbReference type="SAM" id="Phobius"/>
    </source>
</evidence>
<dbReference type="PANTHER" id="PTHR30365">
    <property type="entry name" value="CYTOCHROME D UBIQUINOL OXIDASE"/>
    <property type="match status" value="1"/>
</dbReference>
<keyword evidence="9" id="KW-0408">Iron</keyword>
<evidence type="ECO:0000256" key="3">
    <source>
        <dbReference type="ARBA" id="ARBA00022475"/>
    </source>
</evidence>
<evidence type="ECO:0000256" key="1">
    <source>
        <dbReference type="ARBA" id="ARBA00004651"/>
    </source>
</evidence>
<feature type="transmembrane region" description="Helical" evidence="11">
    <location>
        <begin position="334"/>
        <end position="358"/>
    </location>
</feature>
<evidence type="ECO:0000256" key="8">
    <source>
        <dbReference type="ARBA" id="ARBA00022989"/>
    </source>
</evidence>
<keyword evidence="13" id="KW-1185">Reference proteome</keyword>
<dbReference type="Pfam" id="PF01654">
    <property type="entry name" value="Cyt_bd_oxida_I"/>
    <property type="match status" value="1"/>
</dbReference>
<feature type="transmembrane region" description="Helical" evidence="11">
    <location>
        <begin position="97"/>
        <end position="117"/>
    </location>
</feature>
<evidence type="ECO:0000313" key="13">
    <source>
        <dbReference type="Proteomes" id="UP001597119"/>
    </source>
</evidence>
<comment type="subcellular location">
    <subcellularLocation>
        <location evidence="1">Cell membrane</location>
        <topology evidence="1">Multi-pass membrane protein</topology>
    </subcellularLocation>
</comment>
<evidence type="ECO:0000256" key="5">
    <source>
        <dbReference type="ARBA" id="ARBA00022692"/>
    </source>
</evidence>
<dbReference type="GO" id="GO:0046872">
    <property type="term" value="F:metal ion binding"/>
    <property type="evidence" value="ECO:0007669"/>
    <property type="project" value="UniProtKB-KW"/>
</dbReference>
<name>A0ABD6CGE1_9EURY</name>
<dbReference type="InterPro" id="IPR002585">
    <property type="entry name" value="Cyt-d_ubiquinol_oxidase_su_1"/>
</dbReference>
<dbReference type="Proteomes" id="UP001597119">
    <property type="component" value="Unassembled WGS sequence"/>
</dbReference>
<evidence type="ECO:0000256" key="10">
    <source>
        <dbReference type="ARBA" id="ARBA00023136"/>
    </source>
</evidence>
<evidence type="ECO:0000256" key="6">
    <source>
        <dbReference type="ARBA" id="ARBA00022723"/>
    </source>
</evidence>
<evidence type="ECO:0000256" key="4">
    <source>
        <dbReference type="ARBA" id="ARBA00022617"/>
    </source>
</evidence>
<evidence type="ECO:0000313" key="12">
    <source>
        <dbReference type="EMBL" id="MFD1589382.1"/>
    </source>
</evidence>
<reference evidence="12 13" key="1">
    <citation type="journal article" date="2019" name="Int. J. Syst. Evol. Microbiol.">
        <title>The Global Catalogue of Microorganisms (GCM) 10K type strain sequencing project: providing services to taxonomists for standard genome sequencing and annotation.</title>
        <authorList>
            <consortium name="The Broad Institute Genomics Platform"/>
            <consortium name="The Broad Institute Genome Sequencing Center for Infectious Disease"/>
            <person name="Wu L."/>
            <person name="Ma J."/>
        </authorList>
    </citation>
    <scope>NUCLEOTIDE SEQUENCE [LARGE SCALE GENOMIC DNA]</scope>
    <source>
        <strain evidence="12 13">CGMCC 1.12125</strain>
    </source>
</reference>
<gene>
    <name evidence="12" type="ORF">ACFR9U_20600</name>
</gene>
<feature type="transmembrane region" description="Helical" evidence="11">
    <location>
        <begin position="182"/>
        <end position="210"/>
    </location>
</feature>
<keyword evidence="10 11" id="KW-0472">Membrane</keyword>
<dbReference type="AlphaFoldDB" id="A0ABD6CGE1"/>
<dbReference type="EMBL" id="JBHUDJ010000015">
    <property type="protein sequence ID" value="MFD1589382.1"/>
    <property type="molecule type" value="Genomic_DNA"/>
</dbReference>
<feature type="transmembrane region" description="Helical" evidence="11">
    <location>
        <begin position="124"/>
        <end position="146"/>
    </location>
</feature>
<evidence type="ECO:0000256" key="9">
    <source>
        <dbReference type="ARBA" id="ARBA00023004"/>
    </source>
</evidence>
<dbReference type="RefSeq" id="WP_247381188.1">
    <property type="nucleotide sequence ID" value="NZ_JALLGV010000009.1"/>
</dbReference>
<dbReference type="PIRSF" id="PIRSF006446">
    <property type="entry name" value="Cyt_quinol_oxidase_1"/>
    <property type="match status" value="1"/>
</dbReference>
<feature type="transmembrane region" description="Helical" evidence="11">
    <location>
        <begin position="423"/>
        <end position="444"/>
    </location>
</feature>
<keyword evidence="5 11" id="KW-0812">Transmembrane</keyword>
<feature type="transmembrane region" description="Helical" evidence="11">
    <location>
        <begin position="370"/>
        <end position="392"/>
    </location>
</feature>
<dbReference type="GO" id="GO:0005886">
    <property type="term" value="C:plasma membrane"/>
    <property type="evidence" value="ECO:0007669"/>
    <property type="project" value="UniProtKB-SubCell"/>
</dbReference>
<feature type="transmembrane region" description="Helical" evidence="11">
    <location>
        <begin position="12"/>
        <end position="38"/>
    </location>
</feature>
<feature type="transmembrane region" description="Helical" evidence="11">
    <location>
        <begin position="231"/>
        <end position="251"/>
    </location>
</feature>
<proteinExistence type="predicted"/>